<dbReference type="Proteomes" id="UP001189122">
    <property type="component" value="Unassembled WGS sequence"/>
</dbReference>
<accession>A0A7I8IF03</accession>
<evidence type="ECO:0000313" key="2">
    <source>
        <dbReference type="EMBL" id="CAA2616714.1"/>
    </source>
</evidence>
<dbReference type="EMBL" id="LR743589">
    <property type="protein sequence ID" value="CAA2616714.1"/>
    <property type="molecule type" value="Genomic_DNA"/>
</dbReference>
<protein>
    <submittedName>
        <fullName evidence="2">Uncharacterized protein</fullName>
    </submittedName>
</protein>
<proteinExistence type="predicted"/>
<name>A0A7I8IF03_SPIIN</name>
<organism evidence="2">
    <name type="scientific">Spirodela intermedia</name>
    <name type="common">Intermediate duckweed</name>
    <dbReference type="NCBI Taxonomy" id="51605"/>
    <lineage>
        <taxon>Eukaryota</taxon>
        <taxon>Viridiplantae</taxon>
        <taxon>Streptophyta</taxon>
        <taxon>Embryophyta</taxon>
        <taxon>Tracheophyta</taxon>
        <taxon>Spermatophyta</taxon>
        <taxon>Magnoliopsida</taxon>
        <taxon>Liliopsida</taxon>
        <taxon>Araceae</taxon>
        <taxon>Lemnoideae</taxon>
        <taxon>Spirodela</taxon>
    </lineage>
</organism>
<dbReference type="EMBL" id="CACRZD030000002">
    <property type="protein sequence ID" value="CAA6656388.1"/>
    <property type="molecule type" value="Genomic_DNA"/>
</dbReference>
<evidence type="ECO:0000256" key="1">
    <source>
        <dbReference type="SAM" id="MobiDB-lite"/>
    </source>
</evidence>
<feature type="region of interest" description="Disordered" evidence="1">
    <location>
        <begin position="25"/>
        <end position="53"/>
    </location>
</feature>
<reference evidence="2 3" key="1">
    <citation type="submission" date="2019-12" db="EMBL/GenBank/DDBJ databases">
        <authorList>
            <person name="Scholz U."/>
            <person name="Mascher M."/>
            <person name="Fiebig A."/>
        </authorList>
    </citation>
    <scope>NUCLEOTIDE SEQUENCE</scope>
</reference>
<sequence>MPSGSSQLKQCSSCATAISRAYRPSCIPGQDRRPEPKGMNSKQEPLKSGASAAANLAGLNESASCQAERSRAMAHTLIFTVVRAGMW</sequence>
<keyword evidence="3" id="KW-1185">Reference proteome</keyword>
<gene>
    <name evidence="2" type="ORF">SI7747_02002928</name>
</gene>
<dbReference type="AlphaFoldDB" id="A0A7I8IF03"/>
<evidence type="ECO:0000313" key="3">
    <source>
        <dbReference type="Proteomes" id="UP001189122"/>
    </source>
</evidence>